<organism evidence="3 4">
    <name type="scientific">Acer negundo</name>
    <name type="common">Box elder</name>
    <dbReference type="NCBI Taxonomy" id="4023"/>
    <lineage>
        <taxon>Eukaryota</taxon>
        <taxon>Viridiplantae</taxon>
        <taxon>Streptophyta</taxon>
        <taxon>Embryophyta</taxon>
        <taxon>Tracheophyta</taxon>
        <taxon>Spermatophyta</taxon>
        <taxon>Magnoliopsida</taxon>
        <taxon>eudicotyledons</taxon>
        <taxon>Gunneridae</taxon>
        <taxon>Pentapetalae</taxon>
        <taxon>rosids</taxon>
        <taxon>malvids</taxon>
        <taxon>Sapindales</taxon>
        <taxon>Sapindaceae</taxon>
        <taxon>Hippocastanoideae</taxon>
        <taxon>Acereae</taxon>
        <taxon>Acer</taxon>
    </lineage>
</organism>
<dbReference type="InterPro" id="IPR002156">
    <property type="entry name" value="RNaseH_domain"/>
</dbReference>
<evidence type="ECO:0000313" key="3">
    <source>
        <dbReference type="EMBL" id="KAI9185704.1"/>
    </source>
</evidence>
<dbReference type="Gene3D" id="3.30.420.10">
    <property type="entry name" value="Ribonuclease H-like superfamily/Ribonuclease H"/>
    <property type="match status" value="1"/>
</dbReference>
<feature type="domain" description="RNase H type-1" evidence="2">
    <location>
        <begin position="4"/>
        <end position="93"/>
    </location>
</feature>
<comment type="caution">
    <text evidence="3">The sequence shown here is derived from an EMBL/GenBank/DDBJ whole genome shotgun (WGS) entry which is preliminary data.</text>
</comment>
<dbReference type="AlphaFoldDB" id="A0AAD5NWZ6"/>
<feature type="region of interest" description="Disordered" evidence="1">
    <location>
        <begin position="212"/>
        <end position="246"/>
    </location>
</feature>
<protein>
    <recommendedName>
        <fullName evidence="2">RNase H type-1 domain-containing protein</fullName>
    </recommendedName>
</protein>
<sequence>MKSSPVLSCSSMEMLEAQACLEGLQLANDIGISGVIIKSDAAGVIQLLSDQMVPHTEMGAIIYNSLALSASVNLLSFVAIRREANSVSYCIAQIALLLDGHVVWLQEMPSITTRLVREDSSSLVVSKARVLSTYTGTCPSGIAFVLTDLLAKKDDNLAPWPICRGREVEAAVADEFSFDSILIIDCPVESAMESKDDFDMQDMNKSVEDYDFYSGGDNGDDTGPTYAFDSDDEFIDNDTDDSDDLASHRHVPLFV</sequence>
<accession>A0AAD5NWZ6</accession>
<name>A0AAD5NWZ6_ACENE</name>
<dbReference type="GO" id="GO:0003676">
    <property type="term" value="F:nucleic acid binding"/>
    <property type="evidence" value="ECO:0007669"/>
    <property type="project" value="InterPro"/>
</dbReference>
<dbReference type="InterPro" id="IPR044730">
    <property type="entry name" value="RNase_H-like_dom_plant"/>
</dbReference>
<reference evidence="3" key="1">
    <citation type="journal article" date="2022" name="Plant J.">
        <title>Strategies of tolerance reflected in two North American maple genomes.</title>
        <authorList>
            <person name="McEvoy S.L."/>
            <person name="Sezen U.U."/>
            <person name="Trouern-Trend A."/>
            <person name="McMahon S.M."/>
            <person name="Schaberg P.G."/>
            <person name="Yang J."/>
            <person name="Wegrzyn J.L."/>
            <person name="Swenson N.G."/>
        </authorList>
    </citation>
    <scope>NUCLEOTIDE SEQUENCE</scope>
    <source>
        <strain evidence="3">91603</strain>
    </source>
</reference>
<dbReference type="Proteomes" id="UP001064489">
    <property type="component" value="Chromosome 3"/>
</dbReference>
<dbReference type="CDD" id="cd06222">
    <property type="entry name" value="RNase_H_like"/>
    <property type="match status" value="1"/>
</dbReference>
<gene>
    <name evidence="3" type="ORF">LWI28_009924</name>
</gene>
<dbReference type="PANTHER" id="PTHR47723:SF24">
    <property type="entry name" value="RNASE H TYPE-1 DOMAIN-CONTAINING PROTEIN"/>
    <property type="match status" value="1"/>
</dbReference>
<dbReference type="EMBL" id="JAJSOW010000100">
    <property type="protein sequence ID" value="KAI9185704.1"/>
    <property type="molecule type" value="Genomic_DNA"/>
</dbReference>
<evidence type="ECO:0000256" key="1">
    <source>
        <dbReference type="SAM" id="MobiDB-lite"/>
    </source>
</evidence>
<dbReference type="GO" id="GO:0004523">
    <property type="term" value="F:RNA-DNA hybrid ribonuclease activity"/>
    <property type="evidence" value="ECO:0007669"/>
    <property type="project" value="InterPro"/>
</dbReference>
<keyword evidence="4" id="KW-1185">Reference proteome</keyword>
<proteinExistence type="predicted"/>
<dbReference type="InterPro" id="IPR036397">
    <property type="entry name" value="RNaseH_sf"/>
</dbReference>
<evidence type="ECO:0000313" key="4">
    <source>
        <dbReference type="Proteomes" id="UP001064489"/>
    </source>
</evidence>
<reference evidence="3" key="2">
    <citation type="submission" date="2023-02" db="EMBL/GenBank/DDBJ databases">
        <authorList>
            <person name="Swenson N.G."/>
            <person name="Wegrzyn J.L."/>
            <person name="Mcevoy S.L."/>
        </authorList>
    </citation>
    <scope>NUCLEOTIDE SEQUENCE</scope>
    <source>
        <strain evidence="3">91603</strain>
        <tissue evidence="3">Leaf</tissue>
    </source>
</reference>
<dbReference type="Pfam" id="PF13456">
    <property type="entry name" value="RVT_3"/>
    <property type="match status" value="1"/>
</dbReference>
<dbReference type="PANTHER" id="PTHR47723">
    <property type="entry name" value="OS05G0353850 PROTEIN"/>
    <property type="match status" value="1"/>
</dbReference>
<dbReference type="InterPro" id="IPR053151">
    <property type="entry name" value="RNase_H-like"/>
</dbReference>
<evidence type="ECO:0000259" key="2">
    <source>
        <dbReference type="Pfam" id="PF13456"/>
    </source>
</evidence>
<feature type="compositionally biased region" description="Acidic residues" evidence="1">
    <location>
        <begin position="229"/>
        <end position="244"/>
    </location>
</feature>